<dbReference type="PANTHER" id="PTHR46552">
    <property type="entry name" value="NADH-UBIQUINONE OXIDOREDUCTASE CHAIN 2"/>
    <property type="match status" value="1"/>
</dbReference>
<evidence type="ECO:0000256" key="17">
    <source>
        <dbReference type="ARBA" id="ARBA00049551"/>
    </source>
</evidence>
<reference evidence="20" key="2">
    <citation type="journal article" date="2018" name="Mitochondrial DNA Part B Resour">
        <title>The complete mitochondrial genome of Hymenocera picta (Malacostraca: Decapoda: Hymenoceridae).</title>
        <authorList>
            <person name="Sung C.-H."/>
            <person name="Cheng C.-C."/>
            <person name="Lu J.-K."/>
            <person name="Wang L.-J."/>
        </authorList>
    </citation>
    <scope>NUCLEOTIDE SEQUENCE</scope>
</reference>
<evidence type="ECO:0000256" key="14">
    <source>
        <dbReference type="ARBA" id="ARBA00023075"/>
    </source>
</evidence>
<dbReference type="GO" id="GO:0006120">
    <property type="term" value="P:mitochondrial electron transport, NADH to ubiquinone"/>
    <property type="evidence" value="ECO:0007669"/>
    <property type="project" value="InterPro"/>
</dbReference>
<comment type="similarity">
    <text evidence="3 18">Belongs to the complex I subunit 2 family.</text>
</comment>
<accession>A0A346RC84</accession>
<name>A0A346RC84_9EUCA</name>
<comment type="subcellular location">
    <subcellularLocation>
        <location evidence="2 18">Mitochondrion inner membrane</location>
        <topology evidence="2 18">Multi-pass membrane protein</topology>
    </subcellularLocation>
</comment>
<keyword evidence="15 18" id="KW-0496">Mitochondrion</keyword>
<dbReference type="InterPro" id="IPR050175">
    <property type="entry name" value="Complex_I_Subunit_2"/>
</dbReference>
<evidence type="ECO:0000256" key="11">
    <source>
        <dbReference type="ARBA" id="ARBA00022982"/>
    </source>
</evidence>
<dbReference type="PANTHER" id="PTHR46552:SF1">
    <property type="entry name" value="NADH-UBIQUINONE OXIDOREDUCTASE CHAIN 2"/>
    <property type="match status" value="1"/>
</dbReference>
<keyword evidence="11 18" id="KW-0249">Electron transport</keyword>
<comment type="function">
    <text evidence="18">Core subunit of the mitochondrial membrane respiratory chain NADH dehydrogenase (Complex I) which catalyzes electron transfer from NADH through the respiratory chain, using ubiquinone as an electron acceptor. Essential for the catalytic activity and assembly of complex I.</text>
</comment>
<feature type="transmembrane region" description="Helical" evidence="18">
    <location>
        <begin position="145"/>
        <end position="163"/>
    </location>
</feature>
<evidence type="ECO:0000256" key="13">
    <source>
        <dbReference type="ARBA" id="ARBA00023027"/>
    </source>
</evidence>
<evidence type="ECO:0000256" key="18">
    <source>
        <dbReference type="RuleBase" id="RU003403"/>
    </source>
</evidence>
<gene>
    <name evidence="20" type="primary">nad2</name>
</gene>
<dbReference type="GO" id="GO:0005743">
    <property type="term" value="C:mitochondrial inner membrane"/>
    <property type="evidence" value="ECO:0007669"/>
    <property type="project" value="UniProtKB-SubCell"/>
</dbReference>
<dbReference type="PRINTS" id="PR01436">
    <property type="entry name" value="NADHDHGNASE2"/>
</dbReference>
<evidence type="ECO:0000256" key="6">
    <source>
        <dbReference type="ARBA" id="ARBA00022448"/>
    </source>
</evidence>
<feature type="transmembrane region" description="Helical" evidence="18">
    <location>
        <begin position="311"/>
        <end position="330"/>
    </location>
</feature>
<evidence type="ECO:0000256" key="8">
    <source>
        <dbReference type="ARBA" id="ARBA00022692"/>
    </source>
</evidence>
<dbReference type="AlphaFoldDB" id="A0A346RC84"/>
<evidence type="ECO:0000256" key="12">
    <source>
        <dbReference type="ARBA" id="ARBA00022989"/>
    </source>
</evidence>
<keyword evidence="16 18" id="KW-0472">Membrane</keyword>
<dbReference type="EC" id="7.1.1.2" evidence="4 18"/>
<keyword evidence="7 18" id="KW-0679">Respiratory chain</keyword>
<dbReference type="InterPro" id="IPR003917">
    <property type="entry name" value="NADH_UbQ_OxRdtase_chain2"/>
</dbReference>
<keyword evidence="10 18" id="KW-1278">Translocase</keyword>
<feature type="transmembrane region" description="Helical" evidence="18">
    <location>
        <begin position="193"/>
        <end position="212"/>
    </location>
</feature>
<evidence type="ECO:0000256" key="3">
    <source>
        <dbReference type="ARBA" id="ARBA00007012"/>
    </source>
</evidence>
<evidence type="ECO:0000256" key="16">
    <source>
        <dbReference type="ARBA" id="ARBA00023136"/>
    </source>
</evidence>
<evidence type="ECO:0000256" key="9">
    <source>
        <dbReference type="ARBA" id="ARBA00022792"/>
    </source>
</evidence>
<dbReference type="EMBL" id="MF804409">
    <property type="protein sequence ID" value="AXS63681.1"/>
    <property type="molecule type" value="Genomic_DNA"/>
</dbReference>
<sequence length="332" mass="37488">MFLLNPSSMLFMFTLILGTVITISSPTWFVSWLGLELNTLSFIPLIMHHKNSISSQAALKYFLIQALSSATLMASAAMMLLSTASPQIMISLSLLLKMGAAPLHFWLPPIMQSLPWIQCLILMTIQKIAPMALMSYILSPVTSKVLMMASIVSALVGGIGGLNQTLLRKIMAFSSINHMAWMLAALYMEKSLWLNYFLIYSIVSSSVVILMNMNQIFHLKQLFFIPNNQMYKVSTLLSLFSLGGLPPLLGFIPKMMMTTFMAKNMLILWLLTLMMTALLTLFYYTRISIMSFMLTMPKYTMNFKENLNQKSTSFLIINMIPIFSPLIVLIQF</sequence>
<keyword evidence="9 18" id="KW-0999">Mitochondrion inner membrane</keyword>
<evidence type="ECO:0000256" key="2">
    <source>
        <dbReference type="ARBA" id="ARBA00004448"/>
    </source>
</evidence>
<evidence type="ECO:0000256" key="7">
    <source>
        <dbReference type="ARBA" id="ARBA00022660"/>
    </source>
</evidence>
<evidence type="ECO:0000256" key="5">
    <source>
        <dbReference type="ARBA" id="ARBA00021008"/>
    </source>
</evidence>
<comment type="catalytic activity">
    <reaction evidence="17 18">
        <text>a ubiquinone + NADH + 5 H(+)(in) = a ubiquinol + NAD(+) + 4 H(+)(out)</text>
        <dbReference type="Rhea" id="RHEA:29091"/>
        <dbReference type="Rhea" id="RHEA-COMP:9565"/>
        <dbReference type="Rhea" id="RHEA-COMP:9566"/>
        <dbReference type="ChEBI" id="CHEBI:15378"/>
        <dbReference type="ChEBI" id="CHEBI:16389"/>
        <dbReference type="ChEBI" id="CHEBI:17976"/>
        <dbReference type="ChEBI" id="CHEBI:57540"/>
        <dbReference type="ChEBI" id="CHEBI:57945"/>
        <dbReference type="EC" id="7.1.1.2"/>
    </reaction>
</comment>
<keyword evidence="12 18" id="KW-1133">Transmembrane helix</keyword>
<geneLocation type="mitochondrion" evidence="20"/>
<evidence type="ECO:0000259" key="19">
    <source>
        <dbReference type="Pfam" id="PF00361"/>
    </source>
</evidence>
<dbReference type="GO" id="GO:0008137">
    <property type="term" value="F:NADH dehydrogenase (ubiquinone) activity"/>
    <property type="evidence" value="ECO:0007669"/>
    <property type="project" value="UniProtKB-EC"/>
</dbReference>
<keyword evidence="6" id="KW-0813">Transport</keyword>
<keyword evidence="14 18" id="KW-0830">Ubiquinone</keyword>
<feature type="transmembrane region" description="Helical" evidence="18">
    <location>
        <begin position="233"/>
        <end position="253"/>
    </location>
</feature>
<evidence type="ECO:0000256" key="4">
    <source>
        <dbReference type="ARBA" id="ARBA00012944"/>
    </source>
</evidence>
<feature type="transmembrane region" description="Helical" evidence="18">
    <location>
        <begin position="265"/>
        <end position="284"/>
    </location>
</feature>
<dbReference type="Pfam" id="PF00361">
    <property type="entry name" value="Proton_antipo_M"/>
    <property type="match status" value="1"/>
</dbReference>
<keyword evidence="13 18" id="KW-0520">NAD</keyword>
<evidence type="ECO:0000256" key="1">
    <source>
        <dbReference type="ARBA" id="ARBA00003257"/>
    </source>
</evidence>
<proteinExistence type="inferred from homology"/>
<evidence type="ECO:0000313" key="20">
    <source>
        <dbReference type="EMBL" id="AXS63681.1"/>
    </source>
</evidence>
<feature type="domain" description="NADH:quinone oxidoreductase/Mrp antiporter transmembrane" evidence="19">
    <location>
        <begin position="27"/>
        <end position="279"/>
    </location>
</feature>
<comment type="function">
    <text evidence="1">Core subunit of the mitochondrial membrane respiratory chain NADH dehydrogenase (Complex I) that is believed to belong to the minimal assembly required for catalysis. Complex I functions in the transfer of electrons from NADH to the respiratory chain. The immediate electron acceptor for the enzyme is believed to be ubiquinone.</text>
</comment>
<organism evidence="20">
    <name type="scientific">Hymenocera picta</name>
    <dbReference type="NCBI Taxonomy" id="343320"/>
    <lineage>
        <taxon>Eukaryota</taxon>
        <taxon>Metazoa</taxon>
        <taxon>Ecdysozoa</taxon>
        <taxon>Arthropoda</taxon>
        <taxon>Crustacea</taxon>
        <taxon>Multicrustacea</taxon>
        <taxon>Malacostraca</taxon>
        <taxon>Eumalacostraca</taxon>
        <taxon>Eucarida</taxon>
        <taxon>Decapoda</taxon>
        <taxon>Pleocyemata</taxon>
        <taxon>Caridea</taxon>
        <taxon>Palaemonoidea</taxon>
        <taxon>Palaemonidae</taxon>
        <taxon>Hymenocera</taxon>
    </lineage>
</organism>
<evidence type="ECO:0000256" key="15">
    <source>
        <dbReference type="ARBA" id="ARBA00023128"/>
    </source>
</evidence>
<keyword evidence="8 18" id="KW-0812">Transmembrane</keyword>
<dbReference type="InterPro" id="IPR001750">
    <property type="entry name" value="ND/Mrp_TM"/>
</dbReference>
<protein>
    <recommendedName>
        <fullName evidence="5 18">NADH-ubiquinone oxidoreductase chain 2</fullName>
        <ecNumber evidence="4 18">7.1.1.2</ecNumber>
    </recommendedName>
</protein>
<evidence type="ECO:0000256" key="10">
    <source>
        <dbReference type="ARBA" id="ARBA00022967"/>
    </source>
</evidence>
<reference evidence="20" key="1">
    <citation type="submission" date="2017-09" db="EMBL/GenBank/DDBJ databases">
        <authorList>
            <person name="Ehlers B."/>
            <person name="Leendertz F.H."/>
        </authorList>
    </citation>
    <scope>NUCLEOTIDE SEQUENCE</scope>
</reference>